<dbReference type="RefSeq" id="WP_078814681.1">
    <property type="nucleotide sequence ID" value="NZ_FUYE01000012.1"/>
</dbReference>
<name>A0A1T4YKU4_9BACT</name>
<accession>A0A1T4YKU4</accession>
<evidence type="ECO:0000313" key="3">
    <source>
        <dbReference type="Proteomes" id="UP000190774"/>
    </source>
</evidence>
<proteinExistence type="predicted"/>
<dbReference type="OrthoDB" id="195127at2"/>
<sequence>MSTKIDEILNQRRTQEKPEEPTGEKFFSALLGEGMYENFLELQFRNGLQTCFSYSDLTWFSHDPESGCLDLEFGGFLITVKGRGLQPLFNSIKSKRVAWVKEANHDLQDHAGNECFIEEIMIQPPQGFTGEPTEASDA</sequence>
<feature type="region of interest" description="Disordered" evidence="1">
    <location>
        <begin position="1"/>
        <end position="22"/>
    </location>
</feature>
<evidence type="ECO:0000313" key="2">
    <source>
        <dbReference type="EMBL" id="SKB01875.1"/>
    </source>
</evidence>
<organism evidence="2 3">
    <name type="scientific">Prosthecobacter debontii</name>
    <dbReference type="NCBI Taxonomy" id="48467"/>
    <lineage>
        <taxon>Bacteria</taxon>
        <taxon>Pseudomonadati</taxon>
        <taxon>Verrucomicrobiota</taxon>
        <taxon>Verrucomicrobiia</taxon>
        <taxon>Verrucomicrobiales</taxon>
        <taxon>Verrucomicrobiaceae</taxon>
        <taxon>Prosthecobacter</taxon>
    </lineage>
</organism>
<dbReference type="AlphaFoldDB" id="A0A1T4YKU4"/>
<dbReference type="STRING" id="48467.SAMN02745166_03491"/>
<protein>
    <submittedName>
        <fullName evidence="2">Uncharacterized protein</fullName>
    </submittedName>
</protein>
<evidence type="ECO:0000256" key="1">
    <source>
        <dbReference type="SAM" id="MobiDB-lite"/>
    </source>
</evidence>
<dbReference type="EMBL" id="FUYE01000012">
    <property type="protein sequence ID" value="SKB01875.1"/>
    <property type="molecule type" value="Genomic_DNA"/>
</dbReference>
<keyword evidence="3" id="KW-1185">Reference proteome</keyword>
<gene>
    <name evidence="2" type="ORF">SAMN02745166_03491</name>
</gene>
<dbReference type="Proteomes" id="UP000190774">
    <property type="component" value="Unassembled WGS sequence"/>
</dbReference>
<reference evidence="3" key="1">
    <citation type="submission" date="2017-02" db="EMBL/GenBank/DDBJ databases">
        <authorList>
            <person name="Varghese N."/>
            <person name="Submissions S."/>
        </authorList>
    </citation>
    <scope>NUCLEOTIDE SEQUENCE [LARGE SCALE GENOMIC DNA]</scope>
    <source>
        <strain evidence="3">ATCC 700200</strain>
    </source>
</reference>